<gene>
    <name evidence="2" type="ORF">CR513_26211</name>
</gene>
<dbReference type="EMBL" id="QJKJ01005041">
    <property type="protein sequence ID" value="RDX91766.1"/>
    <property type="molecule type" value="Genomic_DNA"/>
</dbReference>
<dbReference type="OrthoDB" id="1933708at2759"/>
<keyword evidence="3" id="KW-1185">Reference proteome</keyword>
<dbReference type="Proteomes" id="UP000257109">
    <property type="component" value="Unassembled WGS sequence"/>
</dbReference>
<reference evidence="2" key="1">
    <citation type="submission" date="2018-05" db="EMBL/GenBank/DDBJ databases">
        <title>Draft genome of Mucuna pruriens seed.</title>
        <authorList>
            <person name="Nnadi N.E."/>
            <person name="Vos R."/>
            <person name="Hasami M.H."/>
            <person name="Devisetty U.K."/>
            <person name="Aguiy J.C."/>
        </authorList>
    </citation>
    <scope>NUCLEOTIDE SEQUENCE [LARGE SCALE GENOMIC DNA]</scope>
    <source>
        <strain evidence="2">JCA_2017</strain>
    </source>
</reference>
<sequence>MPNRLSSWNNSHMSLSTSKDRLILRHVLLVVLETKLLGFESLKDLYVGDDDLKEAYESCANSANGGFFKHEGFLFKEKKLCSWRHMKVALMGHFGERKTYKTLHEHFYWPHIRRDVYHVCGRCLVCKIAKSRASYNGLYSPLPIPISS</sequence>
<evidence type="ECO:0000313" key="3">
    <source>
        <dbReference type="Proteomes" id="UP000257109"/>
    </source>
</evidence>
<organism evidence="2 3">
    <name type="scientific">Mucuna pruriens</name>
    <name type="common">Velvet bean</name>
    <name type="synonym">Dolichos pruriens</name>
    <dbReference type="NCBI Taxonomy" id="157652"/>
    <lineage>
        <taxon>Eukaryota</taxon>
        <taxon>Viridiplantae</taxon>
        <taxon>Streptophyta</taxon>
        <taxon>Embryophyta</taxon>
        <taxon>Tracheophyta</taxon>
        <taxon>Spermatophyta</taxon>
        <taxon>Magnoliopsida</taxon>
        <taxon>eudicotyledons</taxon>
        <taxon>Gunneridae</taxon>
        <taxon>Pentapetalae</taxon>
        <taxon>rosids</taxon>
        <taxon>fabids</taxon>
        <taxon>Fabales</taxon>
        <taxon>Fabaceae</taxon>
        <taxon>Papilionoideae</taxon>
        <taxon>50 kb inversion clade</taxon>
        <taxon>NPAAA clade</taxon>
        <taxon>indigoferoid/millettioid clade</taxon>
        <taxon>Phaseoleae</taxon>
        <taxon>Mucuna</taxon>
    </lineage>
</organism>
<dbReference type="Pfam" id="PF17921">
    <property type="entry name" value="Integrase_H2C2"/>
    <property type="match status" value="1"/>
</dbReference>
<protein>
    <recommendedName>
        <fullName evidence="1">Integrase zinc-binding domain-containing protein</fullName>
    </recommendedName>
</protein>
<comment type="caution">
    <text evidence="2">The sequence shown here is derived from an EMBL/GenBank/DDBJ whole genome shotgun (WGS) entry which is preliminary data.</text>
</comment>
<dbReference type="Gene3D" id="1.10.340.70">
    <property type="match status" value="1"/>
</dbReference>
<feature type="domain" description="Integrase zinc-binding" evidence="1">
    <location>
        <begin position="79"/>
        <end position="132"/>
    </location>
</feature>
<evidence type="ECO:0000259" key="1">
    <source>
        <dbReference type="Pfam" id="PF17921"/>
    </source>
</evidence>
<evidence type="ECO:0000313" key="2">
    <source>
        <dbReference type="EMBL" id="RDX91766.1"/>
    </source>
</evidence>
<name>A0A371GML8_MUCPR</name>
<dbReference type="InterPro" id="IPR041588">
    <property type="entry name" value="Integrase_H2C2"/>
</dbReference>
<dbReference type="PANTHER" id="PTHR35046:SF9">
    <property type="entry name" value="RNA-DIRECTED DNA POLYMERASE"/>
    <property type="match status" value="1"/>
</dbReference>
<dbReference type="PANTHER" id="PTHR35046">
    <property type="entry name" value="ZINC KNUCKLE (CCHC-TYPE) FAMILY PROTEIN"/>
    <property type="match status" value="1"/>
</dbReference>
<dbReference type="AlphaFoldDB" id="A0A371GML8"/>
<accession>A0A371GML8</accession>
<feature type="non-terminal residue" evidence="2">
    <location>
        <position position="1"/>
    </location>
</feature>
<proteinExistence type="predicted"/>